<reference evidence="1" key="2">
    <citation type="journal article" date="2024" name="Plant">
        <title>Genomic evolution and insights into agronomic trait innovations of Sesamum species.</title>
        <authorList>
            <person name="Miao H."/>
            <person name="Wang L."/>
            <person name="Qu L."/>
            <person name="Liu H."/>
            <person name="Sun Y."/>
            <person name="Le M."/>
            <person name="Wang Q."/>
            <person name="Wei S."/>
            <person name="Zheng Y."/>
            <person name="Lin W."/>
            <person name="Duan Y."/>
            <person name="Cao H."/>
            <person name="Xiong S."/>
            <person name="Wang X."/>
            <person name="Wei L."/>
            <person name="Li C."/>
            <person name="Ma Q."/>
            <person name="Ju M."/>
            <person name="Zhao R."/>
            <person name="Li G."/>
            <person name="Mu C."/>
            <person name="Tian Q."/>
            <person name="Mei H."/>
            <person name="Zhang T."/>
            <person name="Gao T."/>
            <person name="Zhang H."/>
        </authorList>
    </citation>
    <scope>NUCLEOTIDE SEQUENCE</scope>
    <source>
        <strain evidence="1">KEN1</strain>
    </source>
</reference>
<gene>
    <name evidence="1" type="ORF">Slati_1474800</name>
</gene>
<dbReference type="PANTHER" id="PTHR48475:SF2">
    <property type="entry name" value="RIBONUCLEASE H"/>
    <property type="match status" value="1"/>
</dbReference>
<name>A0AAW2X5Q5_9LAMI</name>
<dbReference type="EMBL" id="JACGWN010000005">
    <property type="protein sequence ID" value="KAL0449184.1"/>
    <property type="molecule type" value="Genomic_DNA"/>
</dbReference>
<evidence type="ECO:0000313" key="1">
    <source>
        <dbReference type="EMBL" id="KAL0449184.1"/>
    </source>
</evidence>
<dbReference type="AlphaFoldDB" id="A0AAW2X5Q5"/>
<proteinExistence type="predicted"/>
<protein>
    <submittedName>
        <fullName evidence="1">Uncharacterized protein</fullName>
    </submittedName>
</protein>
<organism evidence="1">
    <name type="scientific">Sesamum latifolium</name>
    <dbReference type="NCBI Taxonomy" id="2727402"/>
    <lineage>
        <taxon>Eukaryota</taxon>
        <taxon>Viridiplantae</taxon>
        <taxon>Streptophyta</taxon>
        <taxon>Embryophyta</taxon>
        <taxon>Tracheophyta</taxon>
        <taxon>Spermatophyta</taxon>
        <taxon>Magnoliopsida</taxon>
        <taxon>eudicotyledons</taxon>
        <taxon>Gunneridae</taxon>
        <taxon>Pentapetalae</taxon>
        <taxon>asterids</taxon>
        <taxon>lamiids</taxon>
        <taxon>Lamiales</taxon>
        <taxon>Pedaliaceae</taxon>
        <taxon>Sesamum</taxon>
    </lineage>
</organism>
<comment type="caution">
    <text evidence="1">The sequence shown here is derived from an EMBL/GenBank/DDBJ whole genome shotgun (WGS) entry which is preliminary data.</text>
</comment>
<reference evidence="1" key="1">
    <citation type="submission" date="2020-06" db="EMBL/GenBank/DDBJ databases">
        <authorList>
            <person name="Li T."/>
            <person name="Hu X."/>
            <person name="Zhang T."/>
            <person name="Song X."/>
            <person name="Zhang H."/>
            <person name="Dai N."/>
            <person name="Sheng W."/>
            <person name="Hou X."/>
            <person name="Wei L."/>
        </authorList>
    </citation>
    <scope>NUCLEOTIDE SEQUENCE</scope>
    <source>
        <strain evidence="1">KEN1</strain>
        <tissue evidence="1">Leaf</tissue>
    </source>
</reference>
<dbReference type="PANTHER" id="PTHR48475">
    <property type="entry name" value="RIBONUCLEASE H"/>
    <property type="match status" value="1"/>
</dbReference>
<sequence length="113" mass="12617">MLDTSGRLVKWAVELSKYDISYLLRTTIRTKALANFIFDMTGTPLQEALEKDAWLLHVDGSDTTQGNGTDIVITSPQGEDMESTIKFESKAFNNKAEYEVTRNGHDDVSRGSI</sequence>
<accession>A0AAW2X5Q5</accession>